<reference evidence="1" key="2">
    <citation type="submission" date="2020-09" db="EMBL/GenBank/DDBJ databases">
        <authorList>
            <person name="Sun Q."/>
            <person name="Ohkuma M."/>
        </authorList>
    </citation>
    <scope>NUCLEOTIDE SEQUENCE</scope>
    <source>
        <strain evidence="1">JCM 4637</strain>
    </source>
</reference>
<gene>
    <name evidence="1" type="ORF">GCM10010334_71640</name>
</gene>
<reference evidence="1" key="1">
    <citation type="journal article" date="2014" name="Int. J. Syst. Evol. Microbiol.">
        <title>Complete genome sequence of Corynebacterium casei LMG S-19264T (=DSM 44701T), isolated from a smear-ripened cheese.</title>
        <authorList>
            <consortium name="US DOE Joint Genome Institute (JGI-PGF)"/>
            <person name="Walter F."/>
            <person name="Albersmeier A."/>
            <person name="Kalinowski J."/>
            <person name="Ruckert C."/>
        </authorList>
    </citation>
    <scope>NUCLEOTIDE SEQUENCE</scope>
    <source>
        <strain evidence="1">JCM 4637</strain>
    </source>
</reference>
<name>A0A918X5A8_9ACTN</name>
<comment type="caution">
    <text evidence="1">The sequence shown here is derived from an EMBL/GenBank/DDBJ whole genome shotgun (WGS) entry which is preliminary data.</text>
</comment>
<protein>
    <submittedName>
        <fullName evidence="1">Uncharacterized protein</fullName>
    </submittedName>
</protein>
<sequence length="91" mass="9959">MTIAKLDTGLWATGIGLAPGQEHSWTQADQNYGQVRWFVAHPLALPGTERRLEVTHVGEWVSATRARTINVVVRNVGSTTANYGIFVAQNV</sequence>
<dbReference type="RefSeq" id="WP_189827951.1">
    <property type="nucleotide sequence ID" value="NZ_BMVC01000019.1"/>
</dbReference>
<evidence type="ECO:0000313" key="2">
    <source>
        <dbReference type="Proteomes" id="UP000638353"/>
    </source>
</evidence>
<evidence type="ECO:0000313" key="1">
    <source>
        <dbReference type="EMBL" id="GHD13445.1"/>
    </source>
</evidence>
<dbReference type="Proteomes" id="UP000638353">
    <property type="component" value="Unassembled WGS sequence"/>
</dbReference>
<organism evidence="1 2">
    <name type="scientific">Streptomyces finlayi</name>
    <dbReference type="NCBI Taxonomy" id="67296"/>
    <lineage>
        <taxon>Bacteria</taxon>
        <taxon>Bacillati</taxon>
        <taxon>Actinomycetota</taxon>
        <taxon>Actinomycetes</taxon>
        <taxon>Kitasatosporales</taxon>
        <taxon>Streptomycetaceae</taxon>
        <taxon>Streptomyces</taxon>
    </lineage>
</organism>
<dbReference type="AlphaFoldDB" id="A0A918X5A8"/>
<dbReference type="EMBL" id="BMVC01000019">
    <property type="protein sequence ID" value="GHD13445.1"/>
    <property type="molecule type" value="Genomic_DNA"/>
</dbReference>
<accession>A0A918X5A8</accession>
<proteinExistence type="predicted"/>